<comment type="caution">
    <text evidence="1">The sequence shown here is derived from an EMBL/GenBank/DDBJ whole genome shotgun (WGS) entry which is preliminary data.</text>
</comment>
<sequence length="93" mass="11091">MSERQDGSYSFLDKRSLRIVSNDFTLKRDMSTKTITVTILEEPISRNYIEVKICIDYSIVVKHVHDQSNFFIEMFCYQIWGLFFSLLILRRIS</sequence>
<proteinExistence type="predicted"/>
<protein>
    <submittedName>
        <fullName evidence="1">Uncharacterized protein</fullName>
    </submittedName>
</protein>
<keyword evidence="2" id="KW-1185">Reference proteome</keyword>
<gene>
    <name evidence="1" type="ORF">MENTE1834_LOCUS9699</name>
</gene>
<accession>A0ACB0Y9W4</accession>
<reference evidence="1" key="1">
    <citation type="submission" date="2023-11" db="EMBL/GenBank/DDBJ databases">
        <authorList>
            <person name="Poullet M."/>
        </authorList>
    </citation>
    <scope>NUCLEOTIDE SEQUENCE</scope>
    <source>
        <strain evidence="1">E1834</strain>
    </source>
</reference>
<evidence type="ECO:0000313" key="1">
    <source>
        <dbReference type="EMBL" id="CAK5038689.1"/>
    </source>
</evidence>
<name>A0ACB0Y9W4_MELEN</name>
<evidence type="ECO:0000313" key="2">
    <source>
        <dbReference type="Proteomes" id="UP001497535"/>
    </source>
</evidence>
<dbReference type="EMBL" id="CAVMJV010000009">
    <property type="protein sequence ID" value="CAK5038689.1"/>
    <property type="molecule type" value="Genomic_DNA"/>
</dbReference>
<dbReference type="Proteomes" id="UP001497535">
    <property type="component" value="Unassembled WGS sequence"/>
</dbReference>
<organism evidence="1 2">
    <name type="scientific">Meloidogyne enterolobii</name>
    <name type="common">Root-knot nematode worm</name>
    <name type="synonym">Meloidogyne mayaguensis</name>
    <dbReference type="NCBI Taxonomy" id="390850"/>
    <lineage>
        <taxon>Eukaryota</taxon>
        <taxon>Metazoa</taxon>
        <taxon>Ecdysozoa</taxon>
        <taxon>Nematoda</taxon>
        <taxon>Chromadorea</taxon>
        <taxon>Rhabditida</taxon>
        <taxon>Tylenchina</taxon>
        <taxon>Tylenchomorpha</taxon>
        <taxon>Tylenchoidea</taxon>
        <taxon>Meloidogynidae</taxon>
        <taxon>Meloidogyninae</taxon>
        <taxon>Meloidogyne</taxon>
    </lineage>
</organism>